<dbReference type="PANTHER" id="PTHR41390:SF1">
    <property type="entry name" value="NADH-UBIQUINONE OXIDOREDUCTASE 213 KDA SUBUNIT"/>
    <property type="match status" value="1"/>
</dbReference>
<proteinExistence type="predicted"/>
<evidence type="ECO:0008006" key="4">
    <source>
        <dbReference type="Google" id="ProtNLM"/>
    </source>
</evidence>
<dbReference type="PANTHER" id="PTHR41390">
    <property type="entry name" value="CHROMOSOME 7, WHOLE GENOME SHOTGUN SEQUENCE"/>
    <property type="match status" value="1"/>
</dbReference>
<protein>
    <recommendedName>
        <fullName evidence="4">Transmembrane protein</fullName>
    </recommendedName>
</protein>
<keyword evidence="3" id="KW-1185">Reference proteome</keyword>
<organism evidence="2 3">
    <name type="scientific">Daldinia eschscholtzii</name>
    <dbReference type="NCBI Taxonomy" id="292717"/>
    <lineage>
        <taxon>Eukaryota</taxon>
        <taxon>Fungi</taxon>
        <taxon>Dikarya</taxon>
        <taxon>Ascomycota</taxon>
        <taxon>Pezizomycotina</taxon>
        <taxon>Sordariomycetes</taxon>
        <taxon>Xylariomycetidae</taxon>
        <taxon>Xylariales</taxon>
        <taxon>Hypoxylaceae</taxon>
        <taxon>Daldinia</taxon>
    </lineage>
</organism>
<evidence type="ECO:0000313" key="2">
    <source>
        <dbReference type="EMBL" id="KAK6950405.1"/>
    </source>
</evidence>
<dbReference type="Proteomes" id="UP001369815">
    <property type="component" value="Unassembled WGS sequence"/>
</dbReference>
<feature type="region of interest" description="Disordered" evidence="1">
    <location>
        <begin position="1"/>
        <end position="29"/>
    </location>
</feature>
<accession>A0AAX6MCN6</accession>
<name>A0AAX6MCN6_9PEZI</name>
<reference evidence="2 3" key="1">
    <citation type="journal article" date="2024" name="Front Chem Biol">
        <title>Unveiling the potential of Daldinia eschscholtzii MFLUCC 19-0629 through bioactivity and bioinformatics studies for enhanced sustainable agriculture production.</title>
        <authorList>
            <person name="Brooks S."/>
            <person name="Weaver J.A."/>
            <person name="Klomchit A."/>
            <person name="Alharthi S.A."/>
            <person name="Onlamun T."/>
            <person name="Nurani R."/>
            <person name="Vong T.K."/>
            <person name="Alberti F."/>
            <person name="Greco C."/>
        </authorList>
    </citation>
    <scope>NUCLEOTIDE SEQUENCE [LARGE SCALE GENOMIC DNA]</scope>
    <source>
        <strain evidence="2">MFLUCC 19-0629</strain>
    </source>
</reference>
<dbReference type="EMBL" id="JBANMG010000008">
    <property type="protein sequence ID" value="KAK6950405.1"/>
    <property type="molecule type" value="Genomic_DNA"/>
</dbReference>
<sequence length="228" mass="23877">MASSPQQPTPQRPSASNPNSNPKAISPYDREMPTANELIEIGSKALKVGFIAGGAGLVVGAGSGIVRSAPPALFALVAGLQWFALGSSYTASKHLLWHAWGGRENLSTSDIVKSNGVAGSVAGMVGGMFRGPKNILPGMLVFGTGGAAGAYLGQLIQGQSKDDSKTKSSWLDSKWSPMKRLTDKEYEEKLEEKILRINAEISIIDDSIASLRASTGASTKSDEGNKSK</sequence>
<comment type="caution">
    <text evidence="2">The sequence shown here is derived from an EMBL/GenBank/DDBJ whole genome shotgun (WGS) entry which is preliminary data.</text>
</comment>
<dbReference type="AlphaFoldDB" id="A0AAX6MCN6"/>
<gene>
    <name evidence="2" type="ORF">Daesc_008733</name>
</gene>
<evidence type="ECO:0000256" key="1">
    <source>
        <dbReference type="SAM" id="MobiDB-lite"/>
    </source>
</evidence>
<evidence type="ECO:0000313" key="3">
    <source>
        <dbReference type="Proteomes" id="UP001369815"/>
    </source>
</evidence>